<dbReference type="InterPro" id="IPR013216">
    <property type="entry name" value="Methyltransf_11"/>
</dbReference>
<gene>
    <name evidence="3" type="ORF">BU14_0728s0003</name>
</gene>
<evidence type="ECO:0000313" key="3">
    <source>
        <dbReference type="EMBL" id="OSX70537.1"/>
    </source>
</evidence>
<accession>A0A1X6NPL8</accession>
<dbReference type="AlphaFoldDB" id="A0A1X6NPL8"/>
<reference evidence="3 4" key="1">
    <citation type="submission" date="2017-03" db="EMBL/GenBank/DDBJ databases">
        <title>WGS assembly of Porphyra umbilicalis.</title>
        <authorList>
            <person name="Brawley S.H."/>
            <person name="Blouin N.A."/>
            <person name="Ficko-Blean E."/>
            <person name="Wheeler G.L."/>
            <person name="Lohr M."/>
            <person name="Goodson H.V."/>
            <person name="Jenkins J.W."/>
            <person name="Blaby-Haas C.E."/>
            <person name="Helliwell K.E."/>
            <person name="Chan C."/>
            <person name="Marriage T."/>
            <person name="Bhattacharya D."/>
            <person name="Klein A.S."/>
            <person name="Badis Y."/>
            <person name="Brodie J."/>
            <person name="Cao Y."/>
            <person name="Collen J."/>
            <person name="Dittami S.M."/>
            <person name="Gachon C.M."/>
            <person name="Green B.R."/>
            <person name="Karpowicz S."/>
            <person name="Kim J.W."/>
            <person name="Kudahl U."/>
            <person name="Lin S."/>
            <person name="Michel G."/>
            <person name="Mittag M."/>
            <person name="Olson B.J."/>
            <person name="Pangilinan J."/>
            <person name="Peng Y."/>
            <person name="Qiu H."/>
            <person name="Shu S."/>
            <person name="Singer J.T."/>
            <person name="Smith A.G."/>
            <person name="Sprecher B.N."/>
            <person name="Wagner V."/>
            <person name="Wang W."/>
            <person name="Wang Z.-Y."/>
            <person name="Yan J."/>
            <person name="Yarish C."/>
            <person name="Zoeuner-Riek S."/>
            <person name="Zhuang Y."/>
            <person name="Zou Y."/>
            <person name="Lindquist E.A."/>
            <person name="Grimwood J."/>
            <person name="Barry K."/>
            <person name="Rokhsar D.S."/>
            <person name="Schmutz J."/>
            <person name="Stiller J.W."/>
            <person name="Grossman A.R."/>
            <person name="Prochnik S.E."/>
        </authorList>
    </citation>
    <scope>NUCLEOTIDE SEQUENCE [LARGE SCALE GENOMIC DNA]</scope>
    <source>
        <strain evidence="3">4086291</strain>
    </source>
</reference>
<dbReference type="PANTHER" id="PTHR43036">
    <property type="entry name" value="OSJNBB0011N17.9 PROTEIN"/>
    <property type="match status" value="1"/>
</dbReference>
<evidence type="ECO:0000256" key="1">
    <source>
        <dbReference type="SAM" id="MobiDB-lite"/>
    </source>
</evidence>
<keyword evidence="4" id="KW-1185">Reference proteome</keyword>
<feature type="domain" description="Methyltransferase type 11" evidence="2">
    <location>
        <begin position="195"/>
        <end position="241"/>
    </location>
</feature>
<sequence>MASTSMAARRLDAPPPALRRRRSGGGRRCGGSHPRRQPLPPPAAAEGLLPPLPRRARGPTGLGRAAVAGILSDAAWPPAFPYDAADWRRFDETPDGDFYARPRFVFHLDDAAVAAQAAYYARLTAARGADARLPDVLDVCSSWVSFLPAAYTAAAAAGGVAGGGPRVAGVGLNERELGANPQLTDHVVLDLNGGATVPRLPYPDATFDVAVCSVSVDYLTRPREVAAEVARVLRPGGLFACTFSNRSFGTKAVAAWSGGGDADHIYLVGAVLHYAGGGGLFDAPAAIDLSPPGGGDPLYAVQARRV</sequence>
<dbReference type="Gene3D" id="3.40.50.150">
    <property type="entry name" value="Vaccinia Virus protein VP39"/>
    <property type="match status" value="1"/>
</dbReference>
<dbReference type="SUPFAM" id="SSF53335">
    <property type="entry name" value="S-adenosyl-L-methionine-dependent methyltransferases"/>
    <property type="match status" value="1"/>
</dbReference>
<dbReference type="GO" id="GO:0008757">
    <property type="term" value="F:S-adenosylmethionine-dependent methyltransferase activity"/>
    <property type="evidence" value="ECO:0007669"/>
    <property type="project" value="InterPro"/>
</dbReference>
<dbReference type="EMBL" id="KV919242">
    <property type="protein sequence ID" value="OSX70537.1"/>
    <property type="molecule type" value="Genomic_DNA"/>
</dbReference>
<dbReference type="Proteomes" id="UP000218209">
    <property type="component" value="Unassembled WGS sequence"/>
</dbReference>
<dbReference type="CDD" id="cd02440">
    <property type="entry name" value="AdoMet_MTases"/>
    <property type="match status" value="1"/>
</dbReference>
<dbReference type="OrthoDB" id="3618at2759"/>
<evidence type="ECO:0000313" key="4">
    <source>
        <dbReference type="Proteomes" id="UP000218209"/>
    </source>
</evidence>
<protein>
    <recommendedName>
        <fullName evidence="2">Methyltransferase type 11 domain-containing protein</fullName>
    </recommendedName>
</protein>
<proteinExistence type="predicted"/>
<dbReference type="InterPro" id="IPR029063">
    <property type="entry name" value="SAM-dependent_MTases_sf"/>
</dbReference>
<feature type="region of interest" description="Disordered" evidence="1">
    <location>
        <begin position="1"/>
        <end position="56"/>
    </location>
</feature>
<organism evidence="3 4">
    <name type="scientific">Porphyra umbilicalis</name>
    <name type="common">Purple laver</name>
    <name type="synonym">Red alga</name>
    <dbReference type="NCBI Taxonomy" id="2786"/>
    <lineage>
        <taxon>Eukaryota</taxon>
        <taxon>Rhodophyta</taxon>
        <taxon>Bangiophyceae</taxon>
        <taxon>Bangiales</taxon>
        <taxon>Bangiaceae</taxon>
        <taxon>Porphyra</taxon>
    </lineage>
</organism>
<evidence type="ECO:0000259" key="2">
    <source>
        <dbReference type="Pfam" id="PF08241"/>
    </source>
</evidence>
<name>A0A1X6NPL8_PORUM</name>
<dbReference type="Pfam" id="PF08241">
    <property type="entry name" value="Methyltransf_11"/>
    <property type="match status" value="1"/>
</dbReference>
<dbReference type="PANTHER" id="PTHR43036:SF1">
    <property type="entry name" value="S-ADENOSYL-L-METHIONINE-DEPENDENT METHYLTRANSFERASES SUPERFAMILY PROTEIN"/>
    <property type="match status" value="1"/>
</dbReference>